<evidence type="ECO:0000256" key="6">
    <source>
        <dbReference type="ARBA" id="ARBA00022989"/>
    </source>
</evidence>
<keyword evidence="3" id="KW-0813">Transport</keyword>
<feature type="transmembrane region" description="Helical" evidence="8">
    <location>
        <begin position="151"/>
        <end position="171"/>
    </location>
</feature>
<dbReference type="RefSeq" id="WP_262684812.1">
    <property type="nucleotide sequence ID" value="NZ_JAOQIO010000055.1"/>
</dbReference>
<keyword evidence="7 8" id="KW-0472">Membrane</keyword>
<evidence type="ECO:0000256" key="5">
    <source>
        <dbReference type="ARBA" id="ARBA00022692"/>
    </source>
</evidence>
<accession>A0ABT2UFY7</accession>
<reference evidence="9 10" key="1">
    <citation type="submission" date="2022-09" db="EMBL/GenBank/DDBJ databases">
        <authorList>
            <person name="Han X.L."/>
            <person name="Wang Q."/>
            <person name="Lu T."/>
        </authorList>
    </citation>
    <scope>NUCLEOTIDE SEQUENCE [LARGE SCALE GENOMIC DNA]</scope>
    <source>
        <strain evidence="9 10">WQ 127069</strain>
    </source>
</reference>
<dbReference type="PANTHER" id="PTHR30472:SF65">
    <property type="entry name" value="SIDEROPHORE TRANSPORT SYSTEM PERMEASE PROTEIN YFIZ-RELATED"/>
    <property type="match status" value="1"/>
</dbReference>
<dbReference type="EMBL" id="JAOQIO010000055">
    <property type="protein sequence ID" value="MCU6793544.1"/>
    <property type="molecule type" value="Genomic_DNA"/>
</dbReference>
<evidence type="ECO:0000256" key="8">
    <source>
        <dbReference type="SAM" id="Phobius"/>
    </source>
</evidence>
<name>A0ABT2UFY7_9BACL</name>
<feature type="transmembrane region" description="Helical" evidence="8">
    <location>
        <begin position="120"/>
        <end position="139"/>
    </location>
</feature>
<feature type="transmembrane region" description="Helical" evidence="8">
    <location>
        <begin position="278"/>
        <end position="296"/>
    </location>
</feature>
<evidence type="ECO:0000256" key="7">
    <source>
        <dbReference type="ARBA" id="ARBA00023136"/>
    </source>
</evidence>
<organism evidence="9 10">
    <name type="scientific">Paenibacillus baimaensis</name>
    <dbReference type="NCBI Taxonomy" id="2982185"/>
    <lineage>
        <taxon>Bacteria</taxon>
        <taxon>Bacillati</taxon>
        <taxon>Bacillota</taxon>
        <taxon>Bacilli</taxon>
        <taxon>Bacillales</taxon>
        <taxon>Paenibacillaceae</taxon>
        <taxon>Paenibacillus</taxon>
    </lineage>
</organism>
<comment type="caution">
    <text evidence="9">The sequence shown here is derived from an EMBL/GenBank/DDBJ whole genome shotgun (WGS) entry which is preliminary data.</text>
</comment>
<gene>
    <name evidence="9" type="ORF">OB236_15675</name>
</gene>
<keyword evidence="5 8" id="KW-0812">Transmembrane</keyword>
<evidence type="ECO:0000313" key="10">
    <source>
        <dbReference type="Proteomes" id="UP001652445"/>
    </source>
</evidence>
<protein>
    <submittedName>
        <fullName evidence="9">Iron ABC transporter permease</fullName>
    </submittedName>
</protein>
<comment type="subcellular location">
    <subcellularLocation>
        <location evidence="1">Cell membrane</location>
        <topology evidence="1">Multi-pass membrane protein</topology>
    </subcellularLocation>
</comment>
<evidence type="ECO:0000313" key="9">
    <source>
        <dbReference type="EMBL" id="MCU6793544.1"/>
    </source>
</evidence>
<feature type="transmembrane region" description="Helical" evidence="8">
    <location>
        <begin position="308"/>
        <end position="327"/>
    </location>
</feature>
<dbReference type="InterPro" id="IPR000522">
    <property type="entry name" value="ABC_transptr_permease_BtuC"/>
</dbReference>
<dbReference type="Pfam" id="PF01032">
    <property type="entry name" value="FecCD"/>
    <property type="match status" value="1"/>
</dbReference>
<feature type="transmembrane region" description="Helical" evidence="8">
    <location>
        <begin position="64"/>
        <end position="81"/>
    </location>
</feature>
<feature type="transmembrane region" description="Helical" evidence="8">
    <location>
        <begin position="240"/>
        <end position="266"/>
    </location>
</feature>
<dbReference type="Proteomes" id="UP001652445">
    <property type="component" value="Unassembled WGS sequence"/>
</dbReference>
<keyword evidence="6 8" id="KW-1133">Transmembrane helix</keyword>
<sequence length="334" mass="35264">MILRNTLSRVIGFLFSLLILAGLFLASNVYGYTNTSWTSVFHAYMAFDGSNEHIIIRELRLPRALVAVLVGSALAISGALMQALTRNPMASPGILGVNSGAGFFIVAGVALLSISAQSEMIWFSFAGAAVAAIFVYLISSVGREGLTPLKLTLAGATIAALFASFTASVLVTDESTLDSVLFWLAGSVDGRKIEHIRPVLPFFVIGLGSALLLGKAMNVISVGEDVAKGLGQNTFRLKMISLLIVVLLAGGSVSIAGPIGFVGLVIPHIVRGVVGRDYRWVIPYCGLFGAILLVTADISARFVAFPKEVPVGVMTAIVGAPFFIYLARKELLKS</sequence>
<evidence type="ECO:0000256" key="4">
    <source>
        <dbReference type="ARBA" id="ARBA00022475"/>
    </source>
</evidence>
<dbReference type="PANTHER" id="PTHR30472">
    <property type="entry name" value="FERRIC ENTEROBACTIN TRANSPORT SYSTEM PERMEASE PROTEIN"/>
    <property type="match status" value="1"/>
</dbReference>
<dbReference type="Gene3D" id="1.10.3470.10">
    <property type="entry name" value="ABC transporter involved in vitamin B12 uptake, BtuC"/>
    <property type="match status" value="1"/>
</dbReference>
<dbReference type="CDD" id="cd06550">
    <property type="entry name" value="TM_ABC_iron-siderophores_like"/>
    <property type="match status" value="1"/>
</dbReference>
<keyword evidence="10" id="KW-1185">Reference proteome</keyword>
<comment type="similarity">
    <text evidence="2">Belongs to the binding-protein-dependent transport system permease family. FecCD subfamily.</text>
</comment>
<dbReference type="InterPro" id="IPR037294">
    <property type="entry name" value="ABC_BtuC-like"/>
</dbReference>
<feature type="transmembrane region" description="Helical" evidence="8">
    <location>
        <begin position="93"/>
        <end position="114"/>
    </location>
</feature>
<evidence type="ECO:0000256" key="3">
    <source>
        <dbReference type="ARBA" id="ARBA00022448"/>
    </source>
</evidence>
<dbReference type="SUPFAM" id="SSF81345">
    <property type="entry name" value="ABC transporter involved in vitamin B12 uptake, BtuC"/>
    <property type="match status" value="1"/>
</dbReference>
<keyword evidence="4" id="KW-1003">Cell membrane</keyword>
<evidence type="ECO:0000256" key="1">
    <source>
        <dbReference type="ARBA" id="ARBA00004651"/>
    </source>
</evidence>
<evidence type="ECO:0000256" key="2">
    <source>
        <dbReference type="ARBA" id="ARBA00007935"/>
    </source>
</evidence>
<feature type="transmembrane region" description="Helical" evidence="8">
    <location>
        <begin position="199"/>
        <end position="220"/>
    </location>
</feature>
<proteinExistence type="inferred from homology"/>